<dbReference type="PANTHER" id="PTHR31283:SF16">
    <property type="entry name" value="CTAG2 LIKE 2"/>
    <property type="match status" value="1"/>
</dbReference>
<keyword evidence="3" id="KW-1185">Reference proteome</keyword>
<name>A0ABM0Q3T4_GALVR</name>
<evidence type="ECO:0000256" key="1">
    <source>
        <dbReference type="ARBA" id="ARBA00007073"/>
    </source>
</evidence>
<proteinExistence type="inferred from homology"/>
<evidence type="ECO:0000313" key="3">
    <source>
        <dbReference type="Proteomes" id="UP000694923"/>
    </source>
</evidence>
<dbReference type="Proteomes" id="UP000694923">
    <property type="component" value="Unplaced"/>
</dbReference>
<evidence type="ECO:0000313" key="4">
    <source>
        <dbReference type="RefSeq" id="XP_008563025.1"/>
    </source>
</evidence>
<accession>A0ABM0Q3T4</accession>
<feature type="region of interest" description="Disordered" evidence="2">
    <location>
        <begin position="1"/>
        <end position="64"/>
    </location>
</feature>
<reference evidence="4" key="1">
    <citation type="submission" date="2025-08" db="UniProtKB">
        <authorList>
            <consortium name="RefSeq"/>
        </authorList>
    </citation>
    <scope>IDENTIFICATION</scope>
</reference>
<dbReference type="Pfam" id="PF09341">
    <property type="entry name" value="Pcc1"/>
    <property type="match status" value="1"/>
</dbReference>
<gene>
    <name evidence="4" type="primary">LOC103583506</name>
</gene>
<organism evidence="3 4">
    <name type="scientific">Galeopterus variegatus</name>
    <name type="common">Malayan flying lemur</name>
    <name type="synonym">Cynocephalus variegatus</name>
    <dbReference type="NCBI Taxonomy" id="482537"/>
    <lineage>
        <taxon>Eukaryota</taxon>
        <taxon>Metazoa</taxon>
        <taxon>Chordata</taxon>
        <taxon>Craniata</taxon>
        <taxon>Vertebrata</taxon>
        <taxon>Euteleostomi</taxon>
        <taxon>Mammalia</taxon>
        <taxon>Eutheria</taxon>
        <taxon>Euarchontoglires</taxon>
        <taxon>Dermoptera</taxon>
        <taxon>Cynocephalidae</taxon>
        <taxon>Galeopterus</taxon>
    </lineage>
</organism>
<feature type="compositionally biased region" description="Gly residues" evidence="2">
    <location>
        <begin position="39"/>
        <end position="48"/>
    </location>
</feature>
<dbReference type="Gene3D" id="3.30.310.50">
    <property type="entry name" value="Alpha-D-phosphohexomutase, C-terminal domain"/>
    <property type="match status" value="1"/>
</dbReference>
<feature type="compositionally biased region" description="Polar residues" evidence="2">
    <location>
        <begin position="13"/>
        <end position="25"/>
    </location>
</feature>
<dbReference type="InterPro" id="IPR015419">
    <property type="entry name" value="CTAG/Pcc1"/>
</dbReference>
<dbReference type="RefSeq" id="XP_008563025.1">
    <property type="nucleotide sequence ID" value="XM_008564803.1"/>
</dbReference>
<comment type="similarity">
    <text evidence="1">Belongs to the CTAG/PCC1 family.</text>
</comment>
<dbReference type="GeneID" id="103583506"/>
<evidence type="ECO:0000256" key="2">
    <source>
        <dbReference type="SAM" id="MobiDB-lite"/>
    </source>
</evidence>
<protein>
    <submittedName>
        <fullName evidence="4">EKC/KEOPS complex subunit LAGE3-like</fullName>
    </submittedName>
</protein>
<dbReference type="PANTHER" id="PTHR31283">
    <property type="entry name" value="EKC/KEOPS COMPLEX SUBUNIT PCC1 FAMILY MEMBER"/>
    <property type="match status" value="1"/>
</dbReference>
<sequence length="190" mass="20006">MGSSGGQGGSRSPQATDRQGTSGSTEGKDGGSSLDNLGGLRGPEGQGGPHSQAIPGGQGGPSMEGAVDEVAVATFQGKQTPQTPGTSGDAAPSAVGPESRLLEFTLTVPFRSPLEADMAHRTLATSVQPLEGVVQKEFRVNGSDLVVRWSAEDPDVFRISVNYFLERLSLLIRNIRRIWLPAWPIKRRGK</sequence>